<dbReference type="EMBL" id="VTPC01080871">
    <property type="protein sequence ID" value="KAF2887960.1"/>
    <property type="molecule type" value="Genomic_DNA"/>
</dbReference>
<keyword evidence="4" id="KW-1185">Reference proteome</keyword>
<feature type="non-terminal residue" evidence="3">
    <location>
        <position position="1"/>
    </location>
</feature>
<evidence type="ECO:0000313" key="4">
    <source>
        <dbReference type="Proteomes" id="UP000801492"/>
    </source>
</evidence>
<reference evidence="3" key="1">
    <citation type="submission" date="2019-08" db="EMBL/GenBank/DDBJ databases">
        <title>The genome of the North American firefly Photinus pyralis.</title>
        <authorList>
            <consortium name="Photinus pyralis genome working group"/>
            <person name="Fallon T.R."/>
            <person name="Sander Lower S.E."/>
            <person name="Weng J.-K."/>
        </authorList>
    </citation>
    <scope>NUCLEOTIDE SEQUENCE</scope>
    <source>
        <strain evidence="3">TRF0915ILg1</strain>
        <tissue evidence="3">Whole body</tissue>
    </source>
</reference>
<dbReference type="PROSITE" id="PS51031">
    <property type="entry name" value="BESS"/>
    <property type="match status" value="1"/>
</dbReference>
<comment type="caution">
    <text evidence="3">The sequence shown here is derived from an EMBL/GenBank/DDBJ whole genome shotgun (WGS) entry which is preliminary data.</text>
</comment>
<dbReference type="OrthoDB" id="6159213at2759"/>
<gene>
    <name evidence="3" type="ORF">ILUMI_18213</name>
</gene>
<name>A0A8K0CIQ2_IGNLU</name>
<dbReference type="Pfam" id="PF02944">
    <property type="entry name" value="BESS"/>
    <property type="match status" value="1"/>
</dbReference>
<keyword evidence="1" id="KW-0539">Nucleus</keyword>
<dbReference type="GO" id="GO:0003677">
    <property type="term" value="F:DNA binding"/>
    <property type="evidence" value="ECO:0007669"/>
    <property type="project" value="InterPro"/>
</dbReference>
<dbReference type="Proteomes" id="UP000801492">
    <property type="component" value="Unassembled WGS sequence"/>
</dbReference>
<feature type="domain" description="BESS" evidence="2">
    <location>
        <begin position="32"/>
        <end position="71"/>
    </location>
</feature>
<dbReference type="InterPro" id="IPR004210">
    <property type="entry name" value="BESS_motif"/>
</dbReference>
<dbReference type="AlphaFoldDB" id="A0A8K0CIQ2"/>
<comment type="subcellular location">
    <subcellularLocation>
        <location evidence="1">Nucleus</location>
    </subcellularLocation>
</comment>
<protein>
    <recommendedName>
        <fullName evidence="2">BESS domain-containing protein</fullName>
    </recommendedName>
</protein>
<evidence type="ECO:0000313" key="3">
    <source>
        <dbReference type="EMBL" id="KAF2887960.1"/>
    </source>
</evidence>
<accession>A0A8K0CIQ2</accession>
<dbReference type="GO" id="GO:0005634">
    <property type="term" value="C:nucleus"/>
    <property type="evidence" value="ECO:0007669"/>
    <property type="project" value="UniProtKB-SubCell"/>
</dbReference>
<proteinExistence type="predicted"/>
<organism evidence="3 4">
    <name type="scientific">Ignelater luminosus</name>
    <name type="common">Cucubano</name>
    <name type="synonym">Pyrophorus luminosus</name>
    <dbReference type="NCBI Taxonomy" id="2038154"/>
    <lineage>
        <taxon>Eukaryota</taxon>
        <taxon>Metazoa</taxon>
        <taxon>Ecdysozoa</taxon>
        <taxon>Arthropoda</taxon>
        <taxon>Hexapoda</taxon>
        <taxon>Insecta</taxon>
        <taxon>Pterygota</taxon>
        <taxon>Neoptera</taxon>
        <taxon>Endopterygota</taxon>
        <taxon>Coleoptera</taxon>
        <taxon>Polyphaga</taxon>
        <taxon>Elateriformia</taxon>
        <taxon>Elateroidea</taxon>
        <taxon>Elateridae</taxon>
        <taxon>Agrypninae</taxon>
        <taxon>Pyrophorini</taxon>
        <taxon>Ignelater</taxon>
    </lineage>
</organism>
<sequence length="103" mass="12315">GSQQYKPSWQYFESLSKETKLRILENRRQKTTDEDVSFFDSLLPHIRTFSPQRKLLLRMKIQQVVYNFAYGSQERTQEIIPPQPYQLHVNPQNGLQLIRVADY</sequence>
<evidence type="ECO:0000256" key="1">
    <source>
        <dbReference type="PROSITE-ProRule" id="PRU00371"/>
    </source>
</evidence>
<evidence type="ECO:0000259" key="2">
    <source>
        <dbReference type="PROSITE" id="PS51031"/>
    </source>
</evidence>